<feature type="transmembrane region" description="Helical" evidence="1">
    <location>
        <begin position="124"/>
        <end position="147"/>
    </location>
</feature>
<keyword evidence="1" id="KW-1133">Transmembrane helix</keyword>
<evidence type="ECO:0000313" key="2">
    <source>
        <dbReference type="EMBL" id="MBC5861993.1"/>
    </source>
</evidence>
<dbReference type="Proteomes" id="UP000621670">
    <property type="component" value="Unassembled WGS sequence"/>
</dbReference>
<name>A0ABR7JBZ8_9FLAO</name>
<evidence type="ECO:0000313" key="3">
    <source>
        <dbReference type="Proteomes" id="UP000621670"/>
    </source>
</evidence>
<evidence type="ECO:0000256" key="1">
    <source>
        <dbReference type="SAM" id="Phobius"/>
    </source>
</evidence>
<feature type="transmembrane region" description="Helical" evidence="1">
    <location>
        <begin position="159"/>
        <end position="177"/>
    </location>
</feature>
<gene>
    <name evidence="2" type="ORF">H8R26_01030</name>
</gene>
<feature type="transmembrane region" description="Helical" evidence="1">
    <location>
        <begin position="189"/>
        <end position="212"/>
    </location>
</feature>
<dbReference type="RefSeq" id="WP_166132462.1">
    <property type="nucleotide sequence ID" value="NZ_JAAOBY010000001.1"/>
</dbReference>
<protein>
    <submittedName>
        <fullName evidence="2">Uncharacterized protein</fullName>
    </submittedName>
</protein>
<feature type="transmembrane region" description="Helical" evidence="1">
    <location>
        <begin position="94"/>
        <end position="112"/>
    </location>
</feature>
<organism evidence="2 3">
    <name type="scientific">Flavobacterium turcicum</name>
    <dbReference type="NCBI Taxonomy" id="2764718"/>
    <lineage>
        <taxon>Bacteria</taxon>
        <taxon>Pseudomonadati</taxon>
        <taxon>Bacteroidota</taxon>
        <taxon>Flavobacteriia</taxon>
        <taxon>Flavobacteriales</taxon>
        <taxon>Flavobacteriaceae</taxon>
        <taxon>Flavobacterium</taxon>
    </lineage>
</organism>
<accession>A0ABR7JBZ8</accession>
<sequence>MKLTTEQIAQIEETLVLNGLVYQDVKLEIIDHIASEIEERMSQEEISFDSVCKSVFEKWKSALVISSSYAWLGAFFKAPQFVVDKLVAYSKREALHVFFSVLVFGSLLAFIVSNTFQKETFKAISLALQGVYTLLMVCISISMFLIWRSTIKTMYGRLFLFRGWVVFLFCLQFNIYRDPLKHFDATNSFLQNLVGCILLCIPFVYSFFQLMLASEHFKIVKKLKLV</sequence>
<reference evidence="2 3" key="1">
    <citation type="submission" date="2020-08" db="EMBL/GenBank/DDBJ databases">
        <title>Description of novel Flavobacterium F-400 isolate.</title>
        <authorList>
            <person name="Saticioglu I."/>
            <person name="Duman M."/>
            <person name="Altun S."/>
        </authorList>
    </citation>
    <scope>NUCLEOTIDE SEQUENCE [LARGE SCALE GENOMIC DNA]</scope>
    <source>
        <strain evidence="2 3">F-400</strain>
    </source>
</reference>
<keyword evidence="1" id="KW-0472">Membrane</keyword>
<proteinExistence type="predicted"/>
<keyword evidence="3" id="KW-1185">Reference proteome</keyword>
<keyword evidence="1" id="KW-0812">Transmembrane</keyword>
<comment type="caution">
    <text evidence="2">The sequence shown here is derived from an EMBL/GenBank/DDBJ whole genome shotgun (WGS) entry which is preliminary data.</text>
</comment>
<dbReference type="EMBL" id="JACRUM010000001">
    <property type="protein sequence ID" value="MBC5861993.1"/>
    <property type="molecule type" value="Genomic_DNA"/>
</dbReference>